<dbReference type="FunFam" id="3.30.750.24:FF:000002">
    <property type="entry name" value="Sulfate transporter 31"/>
    <property type="match status" value="1"/>
</dbReference>
<dbReference type="InterPro" id="IPR002645">
    <property type="entry name" value="STAS_dom"/>
</dbReference>
<dbReference type="Pfam" id="PF01740">
    <property type="entry name" value="STAS"/>
    <property type="match status" value="1"/>
</dbReference>
<dbReference type="InterPro" id="IPR011547">
    <property type="entry name" value="SLC26A/SulP_dom"/>
</dbReference>
<dbReference type="GO" id="GO:0055085">
    <property type="term" value="P:transmembrane transport"/>
    <property type="evidence" value="ECO:0000318"/>
    <property type="project" value="GO_Central"/>
</dbReference>
<reference evidence="8" key="2">
    <citation type="submission" date="2017-06" db="EMBL/GenBank/DDBJ databases">
        <title>WGS assembly of Brachypodium distachyon.</title>
        <authorList>
            <consortium name="The International Brachypodium Initiative"/>
            <person name="Lucas S."/>
            <person name="Harmon-Smith M."/>
            <person name="Lail K."/>
            <person name="Tice H."/>
            <person name="Grimwood J."/>
            <person name="Bruce D."/>
            <person name="Barry K."/>
            <person name="Shu S."/>
            <person name="Lindquist E."/>
            <person name="Wang M."/>
            <person name="Pitluck S."/>
            <person name="Vogel J.P."/>
            <person name="Garvin D.F."/>
            <person name="Mockler T.C."/>
            <person name="Schmutz J."/>
            <person name="Rokhsar D."/>
            <person name="Bevan M.W."/>
        </authorList>
    </citation>
    <scope>NUCLEOTIDE SEQUENCE</scope>
    <source>
        <strain evidence="8">Bd21</strain>
    </source>
</reference>
<dbReference type="OMA" id="ICWGLVD"/>
<keyword evidence="10" id="KW-1185">Reference proteome</keyword>
<feature type="transmembrane region" description="Helical" evidence="6">
    <location>
        <begin position="407"/>
        <end position="424"/>
    </location>
</feature>
<gene>
    <name evidence="9" type="primary">LOC100826861</name>
    <name evidence="8" type="ORF">BRADI_2g48350v3</name>
</gene>
<dbReference type="OrthoDB" id="288203at2759"/>
<feature type="transmembrane region" description="Helical" evidence="6">
    <location>
        <begin position="246"/>
        <end position="262"/>
    </location>
</feature>
<dbReference type="GO" id="GO:0008271">
    <property type="term" value="F:secondary active sulfate transmembrane transporter activity"/>
    <property type="evidence" value="ECO:0007669"/>
    <property type="project" value="InterPro"/>
</dbReference>
<evidence type="ECO:0000256" key="1">
    <source>
        <dbReference type="ARBA" id="ARBA00004141"/>
    </source>
</evidence>
<feature type="transmembrane region" description="Helical" evidence="6">
    <location>
        <begin position="367"/>
        <end position="386"/>
    </location>
</feature>
<feature type="transmembrane region" description="Helical" evidence="6">
    <location>
        <begin position="458"/>
        <end position="483"/>
    </location>
</feature>
<evidence type="ECO:0000256" key="2">
    <source>
        <dbReference type="ARBA" id="ARBA00022448"/>
    </source>
</evidence>
<organism evidence="8">
    <name type="scientific">Brachypodium distachyon</name>
    <name type="common">Purple false brome</name>
    <name type="synonym">Trachynia distachya</name>
    <dbReference type="NCBI Taxonomy" id="15368"/>
    <lineage>
        <taxon>Eukaryota</taxon>
        <taxon>Viridiplantae</taxon>
        <taxon>Streptophyta</taxon>
        <taxon>Embryophyta</taxon>
        <taxon>Tracheophyta</taxon>
        <taxon>Spermatophyta</taxon>
        <taxon>Magnoliopsida</taxon>
        <taxon>Liliopsida</taxon>
        <taxon>Poales</taxon>
        <taxon>Poaceae</taxon>
        <taxon>BOP clade</taxon>
        <taxon>Pooideae</taxon>
        <taxon>Stipodae</taxon>
        <taxon>Brachypodieae</taxon>
        <taxon>Brachypodium</taxon>
    </lineage>
</organism>
<dbReference type="PROSITE" id="PS50801">
    <property type="entry name" value="STAS"/>
    <property type="match status" value="1"/>
</dbReference>
<dbReference type="PROSITE" id="PS01130">
    <property type="entry name" value="SLC26A"/>
    <property type="match status" value="1"/>
</dbReference>
<evidence type="ECO:0000313" key="10">
    <source>
        <dbReference type="Proteomes" id="UP000008810"/>
    </source>
</evidence>
<accession>I1HR09</accession>
<keyword evidence="4 6" id="KW-1133">Transmembrane helix</keyword>
<dbReference type="InterPro" id="IPR036513">
    <property type="entry name" value="STAS_dom_sf"/>
</dbReference>
<feature type="transmembrane region" description="Helical" evidence="6">
    <location>
        <begin position="430"/>
        <end position="446"/>
    </location>
</feature>
<feature type="transmembrane region" description="Helical" evidence="6">
    <location>
        <begin position="112"/>
        <end position="130"/>
    </location>
</feature>
<proteinExistence type="predicted"/>
<dbReference type="EnsemblPlants" id="KQK09502">
    <property type="protein sequence ID" value="KQK09502"/>
    <property type="gene ID" value="BRADI_2g48350v3"/>
</dbReference>
<keyword evidence="3 6" id="KW-0812">Transmembrane</keyword>
<dbReference type="eggNOG" id="KOG0236">
    <property type="taxonomic scope" value="Eukaryota"/>
</dbReference>
<protein>
    <recommendedName>
        <fullName evidence="7">STAS domain-containing protein</fullName>
    </recommendedName>
</protein>
<dbReference type="GeneID" id="100826861"/>
<reference evidence="9" key="3">
    <citation type="submission" date="2018-08" db="UniProtKB">
        <authorList>
            <consortium name="EnsemblPlants"/>
        </authorList>
    </citation>
    <scope>IDENTIFICATION</scope>
    <source>
        <strain evidence="9">cv. Bd21</strain>
    </source>
</reference>
<dbReference type="NCBIfam" id="TIGR00815">
    <property type="entry name" value="sulP"/>
    <property type="match status" value="1"/>
</dbReference>
<dbReference type="AlphaFoldDB" id="I1HR09"/>
<keyword evidence="2" id="KW-0813">Transport</keyword>
<dbReference type="EMBL" id="CM000881">
    <property type="protein sequence ID" value="KQK09502.1"/>
    <property type="molecule type" value="Genomic_DNA"/>
</dbReference>
<reference evidence="8 9" key="1">
    <citation type="journal article" date="2010" name="Nature">
        <title>Genome sequencing and analysis of the model grass Brachypodium distachyon.</title>
        <authorList>
            <consortium name="International Brachypodium Initiative"/>
        </authorList>
    </citation>
    <scope>NUCLEOTIDE SEQUENCE [LARGE SCALE GENOMIC DNA]</scope>
    <source>
        <strain evidence="8 9">Bd21</strain>
    </source>
</reference>
<evidence type="ECO:0000313" key="9">
    <source>
        <dbReference type="EnsemblPlants" id="KQK09502"/>
    </source>
</evidence>
<name>I1HR09_BRADI</name>
<dbReference type="GO" id="GO:0005886">
    <property type="term" value="C:plasma membrane"/>
    <property type="evidence" value="ECO:0000318"/>
    <property type="project" value="GO_Central"/>
</dbReference>
<feature type="transmembrane region" description="Helical" evidence="6">
    <location>
        <begin position="274"/>
        <end position="296"/>
    </location>
</feature>
<dbReference type="Gramene" id="KQK09502">
    <property type="protein sequence ID" value="KQK09502"/>
    <property type="gene ID" value="BRADI_2g48350v3"/>
</dbReference>
<feature type="transmembrane region" description="Helical" evidence="6">
    <location>
        <begin position="137"/>
        <end position="153"/>
    </location>
</feature>
<dbReference type="InterPro" id="IPR001902">
    <property type="entry name" value="SLC26A/SulP_fam"/>
</dbReference>
<dbReference type="RefSeq" id="XP_003569695.1">
    <property type="nucleotide sequence ID" value="XM_003569647.3"/>
</dbReference>
<evidence type="ECO:0000313" key="8">
    <source>
        <dbReference type="EMBL" id="KQK09502.1"/>
    </source>
</evidence>
<keyword evidence="5 6" id="KW-0472">Membrane</keyword>
<dbReference type="FunCoup" id="I1HR09">
    <property type="interactions" value="603"/>
</dbReference>
<dbReference type="CDD" id="cd07042">
    <property type="entry name" value="STAS_SulP_like_sulfate_transporter"/>
    <property type="match status" value="1"/>
</dbReference>
<feature type="transmembrane region" description="Helical" evidence="6">
    <location>
        <begin position="165"/>
        <end position="187"/>
    </location>
</feature>
<evidence type="ECO:0000256" key="4">
    <source>
        <dbReference type="ARBA" id="ARBA00022989"/>
    </source>
</evidence>
<feature type="transmembrane region" description="Helical" evidence="6">
    <location>
        <begin position="199"/>
        <end position="217"/>
    </location>
</feature>
<sequence length="655" mass="71586">MGSAAGDGDRQYAMHHGSAAADQRVNLAARRPFVEALRSGLAETFFPDDPFRGFGALPPAKRAWGALKYFVPALEWAPQYGLGKFKYDLLAGITIASLAIPQGISYARLANLPPIIGLYSSFVPPLLYAVFGSSNNLAVGTVAAASLMLASIVEDEVNPDDNPELYLRLFYTSAFFTGIFQTALGVFRLGLIVDFLSRSTITGFMGGTAMIIIMQQLKGMLGMKHFTPKTDVISVVGSIFRYRHEWKWQSAILGICFVLFLLSSKHLRKKMPNLFWVSAIAPFMVVIIGGVFAFLVKGDEHGIPIVGDLKKGLNPLSISQLTFEAKHVEIAVKAGLMSGILALAEGIAVGRSLAMIKNEQIDGNKEMIAFGMMNIIGSFTSCYLTTGPFSKSAVNFHAGCKTPMSNVVMSVCIMLVLLFLAPLFKYTPLVALSSIIVVAMIGLIKVKEFIHLYKIDKFDFCICMVAFLGVVFFTMVIGLSASVGLSVLRTLLYVARPATCKLGSIAGTEIFRDVKQYPYAKSFLNILVLQLGSPIYFINAGYLRERILRWVEDEENICKVHGQDLQHLILDLGGVTSIDNTGIGMLVEIHKSLDRKGIRIVLANPRLQVTEKLVLSGYIKDTVGEESVFLTVKDAIASCRYALQTSRSKEGESEV</sequence>
<dbReference type="Pfam" id="PF00916">
    <property type="entry name" value="Sulfate_transp"/>
    <property type="match status" value="1"/>
</dbReference>
<evidence type="ECO:0000259" key="7">
    <source>
        <dbReference type="PROSITE" id="PS50801"/>
    </source>
</evidence>
<dbReference type="Gene3D" id="3.30.750.24">
    <property type="entry name" value="STAS domain"/>
    <property type="match status" value="1"/>
</dbReference>
<evidence type="ECO:0000256" key="3">
    <source>
        <dbReference type="ARBA" id="ARBA00022692"/>
    </source>
</evidence>
<dbReference type="GO" id="GO:0022857">
    <property type="term" value="F:transmembrane transporter activity"/>
    <property type="evidence" value="ECO:0000318"/>
    <property type="project" value="GO_Central"/>
</dbReference>
<comment type="subcellular location">
    <subcellularLocation>
        <location evidence="1">Membrane</location>
        <topology evidence="1">Multi-pass membrane protein</topology>
    </subcellularLocation>
</comment>
<dbReference type="KEGG" id="bdi:100826861"/>
<dbReference type="Proteomes" id="UP000008810">
    <property type="component" value="Chromosome 2"/>
</dbReference>
<feature type="domain" description="STAS" evidence="7">
    <location>
        <begin position="516"/>
        <end position="639"/>
    </location>
</feature>
<evidence type="ECO:0000256" key="6">
    <source>
        <dbReference type="SAM" id="Phobius"/>
    </source>
</evidence>
<dbReference type="PANTHER" id="PTHR11814">
    <property type="entry name" value="SULFATE TRANSPORTER"/>
    <property type="match status" value="1"/>
</dbReference>
<dbReference type="InterPro" id="IPR018045">
    <property type="entry name" value="S04_transporter_CS"/>
</dbReference>
<dbReference type="SUPFAM" id="SSF52091">
    <property type="entry name" value="SpoIIaa-like"/>
    <property type="match status" value="1"/>
</dbReference>
<dbReference type="HOGENOM" id="CLU_003182_13_2_1"/>
<evidence type="ECO:0000256" key="5">
    <source>
        <dbReference type="ARBA" id="ARBA00023136"/>
    </source>
</evidence>
<dbReference type="STRING" id="15368.I1HR09"/>